<organism evidence="1">
    <name type="scientific">Streptomyces sp. SID12501</name>
    <dbReference type="NCBI Taxonomy" id="2706042"/>
    <lineage>
        <taxon>Bacteria</taxon>
        <taxon>Bacillati</taxon>
        <taxon>Actinomycetota</taxon>
        <taxon>Actinomycetes</taxon>
        <taxon>Kitasatosporales</taxon>
        <taxon>Streptomycetaceae</taxon>
        <taxon>Streptomyces</taxon>
    </lineage>
</organism>
<dbReference type="RefSeq" id="WP_164324830.1">
    <property type="nucleotide sequence ID" value="NZ_JAAGLU010000262.1"/>
</dbReference>
<name>A0A6B3C9S4_9ACTN</name>
<dbReference type="AlphaFoldDB" id="A0A6B3C9S4"/>
<proteinExistence type="predicted"/>
<evidence type="ECO:0000313" key="1">
    <source>
        <dbReference type="EMBL" id="NEC92860.1"/>
    </source>
</evidence>
<protein>
    <submittedName>
        <fullName evidence="1">Uncharacterized protein</fullName>
    </submittedName>
</protein>
<feature type="non-terminal residue" evidence="1">
    <location>
        <position position="176"/>
    </location>
</feature>
<gene>
    <name evidence="1" type="ORF">G3I71_45625</name>
</gene>
<dbReference type="EMBL" id="JAAGLU010000262">
    <property type="protein sequence ID" value="NEC92860.1"/>
    <property type="molecule type" value="Genomic_DNA"/>
</dbReference>
<accession>A0A6B3C9S4</accession>
<sequence>MKLVDWNEALLRDLGTRARPERRLYLYVDRETLADVSGLREQDALDDFCGAFRAARGSRPFGLGAIAAARWAARGFEGDAPFVADLAMTVLAVTEEPDGALHGVYPTQNKLLGRAAEAEAPPGYGDDVPAMWSVWNRWLEGPGRHLGQPSARTHSVWTLQGWARSQGLVRHRDRLT</sequence>
<reference evidence="1" key="1">
    <citation type="submission" date="2020-01" db="EMBL/GenBank/DDBJ databases">
        <title>Insect and environment-associated Actinomycetes.</title>
        <authorList>
            <person name="Currrie C."/>
            <person name="Chevrette M."/>
            <person name="Carlson C."/>
            <person name="Stubbendieck R."/>
            <person name="Wendt-Pienkowski E."/>
        </authorList>
    </citation>
    <scope>NUCLEOTIDE SEQUENCE</scope>
    <source>
        <strain evidence="1">SID12501</strain>
    </source>
</reference>
<comment type="caution">
    <text evidence="1">The sequence shown here is derived from an EMBL/GenBank/DDBJ whole genome shotgun (WGS) entry which is preliminary data.</text>
</comment>